<reference evidence="1 2" key="1">
    <citation type="submission" date="2020-08" db="EMBL/GenBank/DDBJ databases">
        <title>Genomic Encyclopedia of Type Strains, Phase IV (KMG-IV): sequencing the most valuable type-strain genomes for metagenomic binning, comparative biology and taxonomic classification.</title>
        <authorList>
            <person name="Goeker M."/>
        </authorList>
    </citation>
    <scope>NUCLEOTIDE SEQUENCE [LARGE SCALE GENOMIC DNA]</scope>
    <source>
        <strain evidence="1 2">DSM 29781</strain>
    </source>
</reference>
<gene>
    <name evidence="1" type="ORF">HNQ70_000896</name>
</gene>
<proteinExistence type="predicted"/>
<protein>
    <submittedName>
        <fullName evidence="1">Uncharacterized protein</fullName>
    </submittedName>
</protein>
<dbReference type="Proteomes" id="UP000532440">
    <property type="component" value="Unassembled WGS sequence"/>
</dbReference>
<dbReference type="RefSeq" id="WP_345120869.1">
    <property type="nucleotide sequence ID" value="NZ_BAABEW010000010.1"/>
</dbReference>
<organism evidence="1 2">
    <name type="scientific">Quisquiliibacterium transsilvanicum</name>
    <dbReference type="NCBI Taxonomy" id="1549638"/>
    <lineage>
        <taxon>Bacteria</taxon>
        <taxon>Pseudomonadati</taxon>
        <taxon>Pseudomonadota</taxon>
        <taxon>Betaproteobacteria</taxon>
        <taxon>Burkholderiales</taxon>
        <taxon>Burkholderiaceae</taxon>
        <taxon>Quisquiliibacterium</taxon>
    </lineage>
</organism>
<keyword evidence="2" id="KW-1185">Reference proteome</keyword>
<comment type="caution">
    <text evidence="1">The sequence shown here is derived from an EMBL/GenBank/DDBJ whole genome shotgun (WGS) entry which is preliminary data.</text>
</comment>
<dbReference type="AlphaFoldDB" id="A0A7W8HFI1"/>
<accession>A0A7W8HFI1</accession>
<dbReference type="EMBL" id="JACHGB010000002">
    <property type="protein sequence ID" value="MBB5270892.1"/>
    <property type="molecule type" value="Genomic_DNA"/>
</dbReference>
<sequence>MPMLTVVETILFQKQWPYYWSEEERGEFADYIASTPDALRQG</sequence>
<evidence type="ECO:0000313" key="1">
    <source>
        <dbReference type="EMBL" id="MBB5270892.1"/>
    </source>
</evidence>
<name>A0A7W8HFI1_9BURK</name>
<evidence type="ECO:0000313" key="2">
    <source>
        <dbReference type="Proteomes" id="UP000532440"/>
    </source>
</evidence>